<reference evidence="2" key="1">
    <citation type="submission" date="2020-04" db="EMBL/GenBank/DDBJ databases">
        <authorList>
            <person name="Alioto T."/>
            <person name="Alioto T."/>
            <person name="Gomez Garrido J."/>
        </authorList>
    </citation>
    <scope>NUCLEOTIDE SEQUENCE</scope>
    <source>
        <strain evidence="2">A484AB</strain>
    </source>
</reference>
<dbReference type="AlphaFoldDB" id="A0A6S7GNI0"/>
<evidence type="ECO:0000313" key="3">
    <source>
        <dbReference type="Proteomes" id="UP001152795"/>
    </source>
</evidence>
<dbReference type="Proteomes" id="UP001152795">
    <property type="component" value="Unassembled WGS sequence"/>
</dbReference>
<organism evidence="2 3">
    <name type="scientific">Paramuricea clavata</name>
    <name type="common">Red gorgonian</name>
    <name type="synonym">Violescent sea-whip</name>
    <dbReference type="NCBI Taxonomy" id="317549"/>
    <lineage>
        <taxon>Eukaryota</taxon>
        <taxon>Metazoa</taxon>
        <taxon>Cnidaria</taxon>
        <taxon>Anthozoa</taxon>
        <taxon>Octocorallia</taxon>
        <taxon>Malacalcyonacea</taxon>
        <taxon>Plexauridae</taxon>
        <taxon>Paramuricea</taxon>
    </lineage>
</organism>
<protein>
    <submittedName>
        <fullName evidence="2">Retrovirus-related Pol poly from transposon</fullName>
    </submittedName>
</protein>
<dbReference type="Gene3D" id="3.10.10.10">
    <property type="entry name" value="HIV Type 1 Reverse Transcriptase, subunit A, domain 1"/>
    <property type="match status" value="1"/>
</dbReference>
<dbReference type="SUPFAM" id="SSF56672">
    <property type="entry name" value="DNA/RNA polymerases"/>
    <property type="match status" value="1"/>
</dbReference>
<dbReference type="EMBL" id="CACRXK020000980">
    <property type="protein sequence ID" value="CAB3986211.1"/>
    <property type="molecule type" value="Genomic_DNA"/>
</dbReference>
<gene>
    <name evidence="2" type="ORF">PACLA_8A009647</name>
</gene>
<dbReference type="OrthoDB" id="7991948at2759"/>
<feature type="region of interest" description="Disordered" evidence="1">
    <location>
        <begin position="91"/>
        <end position="125"/>
    </location>
</feature>
<sequence>MALEDIKASYSNVFEGLGLLSPELHLNIDESAKPVQLPPRKVPESLKQSLKAHLDELVALSIIEKLEAPTEWISSIVVAPKLNGKIRLCLNPQPPPTTQQHCPYVRQHPSRPSKDPSHTQHAATD</sequence>
<name>A0A6S7GNI0_PARCT</name>
<feature type="compositionally biased region" description="Basic and acidic residues" evidence="1">
    <location>
        <begin position="112"/>
        <end position="125"/>
    </location>
</feature>
<dbReference type="PANTHER" id="PTHR37984:SF8">
    <property type="entry name" value="CCHC-TYPE DOMAIN-CONTAINING PROTEIN"/>
    <property type="match status" value="1"/>
</dbReference>
<dbReference type="PANTHER" id="PTHR37984">
    <property type="entry name" value="PROTEIN CBG26694"/>
    <property type="match status" value="1"/>
</dbReference>
<proteinExistence type="predicted"/>
<keyword evidence="3" id="KW-1185">Reference proteome</keyword>
<evidence type="ECO:0000256" key="1">
    <source>
        <dbReference type="SAM" id="MobiDB-lite"/>
    </source>
</evidence>
<comment type="caution">
    <text evidence="2">The sequence shown here is derived from an EMBL/GenBank/DDBJ whole genome shotgun (WGS) entry which is preliminary data.</text>
</comment>
<evidence type="ECO:0000313" key="2">
    <source>
        <dbReference type="EMBL" id="CAB3986211.1"/>
    </source>
</evidence>
<accession>A0A6S7GNI0</accession>
<dbReference type="InterPro" id="IPR043502">
    <property type="entry name" value="DNA/RNA_pol_sf"/>
</dbReference>
<dbReference type="InterPro" id="IPR050951">
    <property type="entry name" value="Retrovirus_Pol_polyprotein"/>
</dbReference>